<accession>A0A2H3D8J6</accession>
<dbReference type="Gene3D" id="3.80.10.10">
    <property type="entry name" value="Ribonuclease Inhibitor"/>
    <property type="match status" value="1"/>
</dbReference>
<feature type="chain" id="PRO_5013568014" description="F-box domain-containing protein" evidence="1">
    <location>
        <begin position="25"/>
        <end position="573"/>
    </location>
</feature>
<dbReference type="InParanoid" id="A0A2H3D8J6"/>
<dbReference type="EMBL" id="KZ293696">
    <property type="protein sequence ID" value="PBK84623.1"/>
    <property type="molecule type" value="Genomic_DNA"/>
</dbReference>
<feature type="domain" description="F-box" evidence="2">
    <location>
        <begin position="129"/>
        <end position="184"/>
    </location>
</feature>
<dbReference type="Pfam" id="PF12937">
    <property type="entry name" value="F-box-like"/>
    <property type="match status" value="1"/>
</dbReference>
<dbReference type="STRING" id="47427.A0A2H3D8J6"/>
<protein>
    <recommendedName>
        <fullName evidence="2">F-box domain-containing protein</fullName>
    </recommendedName>
</protein>
<keyword evidence="1" id="KW-0732">Signal</keyword>
<dbReference type="AlphaFoldDB" id="A0A2H3D8J6"/>
<dbReference type="InterPro" id="IPR001810">
    <property type="entry name" value="F-box_dom"/>
</dbReference>
<keyword evidence="4" id="KW-1185">Reference proteome</keyword>
<dbReference type="OrthoDB" id="3050556at2759"/>
<evidence type="ECO:0000313" key="4">
    <source>
        <dbReference type="Proteomes" id="UP000217790"/>
    </source>
</evidence>
<proteinExistence type="predicted"/>
<evidence type="ECO:0000313" key="3">
    <source>
        <dbReference type="EMBL" id="PBK84623.1"/>
    </source>
</evidence>
<organism evidence="3 4">
    <name type="scientific">Armillaria gallica</name>
    <name type="common">Bulbous honey fungus</name>
    <name type="synonym">Armillaria bulbosa</name>
    <dbReference type="NCBI Taxonomy" id="47427"/>
    <lineage>
        <taxon>Eukaryota</taxon>
        <taxon>Fungi</taxon>
        <taxon>Dikarya</taxon>
        <taxon>Basidiomycota</taxon>
        <taxon>Agaricomycotina</taxon>
        <taxon>Agaricomycetes</taxon>
        <taxon>Agaricomycetidae</taxon>
        <taxon>Agaricales</taxon>
        <taxon>Marasmiineae</taxon>
        <taxon>Physalacriaceae</taxon>
        <taxon>Armillaria</taxon>
    </lineage>
</organism>
<reference evidence="4" key="1">
    <citation type="journal article" date="2017" name="Nat. Ecol. Evol.">
        <title>Genome expansion and lineage-specific genetic innovations in the forest pathogenic fungi Armillaria.</title>
        <authorList>
            <person name="Sipos G."/>
            <person name="Prasanna A.N."/>
            <person name="Walter M.C."/>
            <person name="O'Connor E."/>
            <person name="Balint B."/>
            <person name="Krizsan K."/>
            <person name="Kiss B."/>
            <person name="Hess J."/>
            <person name="Varga T."/>
            <person name="Slot J."/>
            <person name="Riley R."/>
            <person name="Boka B."/>
            <person name="Rigling D."/>
            <person name="Barry K."/>
            <person name="Lee J."/>
            <person name="Mihaltcheva S."/>
            <person name="LaButti K."/>
            <person name="Lipzen A."/>
            <person name="Waldron R."/>
            <person name="Moloney N.M."/>
            <person name="Sperisen C."/>
            <person name="Kredics L."/>
            <person name="Vagvoelgyi C."/>
            <person name="Patrignani A."/>
            <person name="Fitzpatrick D."/>
            <person name="Nagy I."/>
            <person name="Doyle S."/>
            <person name="Anderson J.B."/>
            <person name="Grigoriev I.V."/>
            <person name="Gueldener U."/>
            <person name="Muensterkoetter M."/>
            <person name="Nagy L.G."/>
        </authorList>
    </citation>
    <scope>NUCLEOTIDE SEQUENCE [LARGE SCALE GENOMIC DNA]</scope>
    <source>
        <strain evidence="4">Ar21-2</strain>
    </source>
</reference>
<dbReference type="InterPro" id="IPR032675">
    <property type="entry name" value="LRR_dom_sf"/>
</dbReference>
<sequence length="573" mass="64790">MRHHPSGFLLCPLSSLLQRAITFASLNDLLYEPMTTRRARCSNCGAATPKEPRFTDAPSPFRDLIAVNGAASGPELIHYLQGVRADIFAQDETIRRAKAALEEALDEKIRLQRIADSHVGLMSAFRSFPPEVLTQIFHLAAVSRPNEQPKDITQVFNALWRIGAVCRLWRSIVLSNPSLWACFSFCTGDVLSTQLETMLDRSREAGMSIAIQESPFYFPRDSESLERVLRTSHRWKRVWIQTSAADAHPYAQIRDRLPLLEQLSLSADYDTFPRDSFLAFENAPRLREVVLGHGISPACRRLVLPWSQITSLHMNHAVEVADVRAVLSMTSNLRSLSFQHIYKHSNDWEPKSKEDIVTCTSLQSVNVHDAAFFRTVTFPAVEEIDLEIYRAYYGVEDKNPWVDILHDFLDRSGSPVRKLRLEIDEPCPDYERLLNNAFRLTHLDITVSSLSTATTLFRVLALKGNKTNVLPQLQYLKAMVAEVKQPDTFVEEINLGENIVDMLVSRYRLTSSSMNEIQSAYVDLPCLPTLFWMHLRTRVGDAPGLQNLISTTSENGRFVISMGRAAGRVAKTS</sequence>
<evidence type="ECO:0000259" key="2">
    <source>
        <dbReference type="Pfam" id="PF12937"/>
    </source>
</evidence>
<dbReference type="Proteomes" id="UP000217790">
    <property type="component" value="Unassembled WGS sequence"/>
</dbReference>
<gene>
    <name evidence="3" type="ORF">ARMGADRAFT_1067214</name>
</gene>
<evidence type="ECO:0000256" key="1">
    <source>
        <dbReference type="SAM" id="SignalP"/>
    </source>
</evidence>
<name>A0A2H3D8J6_ARMGA</name>
<feature type="signal peptide" evidence="1">
    <location>
        <begin position="1"/>
        <end position="24"/>
    </location>
</feature>